<organism evidence="2 3">
    <name type="scientific">Echinicola arenosa</name>
    <dbReference type="NCBI Taxonomy" id="2774144"/>
    <lineage>
        <taxon>Bacteria</taxon>
        <taxon>Pseudomonadati</taxon>
        <taxon>Bacteroidota</taxon>
        <taxon>Cytophagia</taxon>
        <taxon>Cytophagales</taxon>
        <taxon>Cyclobacteriaceae</taxon>
        <taxon>Echinicola</taxon>
    </lineage>
</organism>
<reference evidence="2 3" key="1">
    <citation type="submission" date="2020-09" db="EMBL/GenBank/DDBJ databases">
        <title>Echinicola sp. CAU 1574 isolated from sand of Sido Beach.</title>
        <authorList>
            <person name="Kim W."/>
        </authorList>
    </citation>
    <scope>NUCLEOTIDE SEQUENCE [LARGE SCALE GENOMIC DNA]</scope>
    <source>
        <strain evidence="2 3">CAU 1574</strain>
    </source>
</reference>
<feature type="signal peptide" evidence="1">
    <location>
        <begin position="1"/>
        <end position="20"/>
    </location>
</feature>
<dbReference type="Proteomes" id="UP000647133">
    <property type="component" value="Unassembled WGS sequence"/>
</dbReference>
<feature type="chain" id="PRO_5046462478" description="Lipoprotein" evidence="1">
    <location>
        <begin position="21"/>
        <end position="223"/>
    </location>
</feature>
<evidence type="ECO:0000313" key="2">
    <source>
        <dbReference type="EMBL" id="MBD8490311.1"/>
    </source>
</evidence>
<accession>A0ABR9APQ1</accession>
<protein>
    <recommendedName>
        <fullName evidence="4">Lipoprotein</fullName>
    </recommendedName>
</protein>
<proteinExistence type="predicted"/>
<dbReference type="PROSITE" id="PS51257">
    <property type="entry name" value="PROKAR_LIPOPROTEIN"/>
    <property type="match status" value="1"/>
</dbReference>
<dbReference type="EMBL" id="JACYTQ010000006">
    <property type="protein sequence ID" value="MBD8490311.1"/>
    <property type="molecule type" value="Genomic_DNA"/>
</dbReference>
<comment type="caution">
    <text evidence="2">The sequence shown here is derived from an EMBL/GenBank/DDBJ whole genome shotgun (WGS) entry which is preliminary data.</text>
</comment>
<keyword evidence="3" id="KW-1185">Reference proteome</keyword>
<name>A0ABR9APQ1_9BACT</name>
<dbReference type="RefSeq" id="WP_192011186.1">
    <property type="nucleotide sequence ID" value="NZ_JACYTQ010000006.1"/>
</dbReference>
<sequence>MKAKSYIYVLILTFLLGACVSPPDNFPTVPEISFADVSYVELDNSIDSLLVSVKFRDAEGDLGLDARDINPPFHPLEYQRDGQGNLITYANRPSEAPSYNPIDWVIDPIVDNVEVMDTIWVEQNPNFSNIFIQFFIKRNGTFTEFKWSDPPYYTTFNGRFPVILEGDNQRAIEGTIKYSMRSSGWRSIFRNDTVRLDIQIQDRALNKSNTVSTPEFTLNQISK</sequence>
<gene>
    <name evidence="2" type="ORF">IFO69_16280</name>
</gene>
<evidence type="ECO:0000313" key="3">
    <source>
        <dbReference type="Proteomes" id="UP000647133"/>
    </source>
</evidence>
<evidence type="ECO:0000256" key="1">
    <source>
        <dbReference type="SAM" id="SignalP"/>
    </source>
</evidence>
<evidence type="ECO:0008006" key="4">
    <source>
        <dbReference type="Google" id="ProtNLM"/>
    </source>
</evidence>
<keyword evidence="1" id="KW-0732">Signal</keyword>